<protein>
    <submittedName>
        <fullName evidence="2">Uncharacterized protein</fullName>
    </submittedName>
</protein>
<dbReference type="Proteomes" id="UP001642487">
    <property type="component" value="Chromosome 3"/>
</dbReference>
<keyword evidence="3" id="KW-1185">Reference proteome</keyword>
<proteinExistence type="predicted"/>
<dbReference type="EMBL" id="OZ021737">
    <property type="protein sequence ID" value="CAK9316452.1"/>
    <property type="molecule type" value="Genomic_DNA"/>
</dbReference>
<evidence type="ECO:0000313" key="3">
    <source>
        <dbReference type="Proteomes" id="UP001642487"/>
    </source>
</evidence>
<evidence type="ECO:0000256" key="1">
    <source>
        <dbReference type="SAM" id="SignalP"/>
    </source>
</evidence>
<name>A0ABP0Y8Z2_9ROSI</name>
<accession>A0ABP0Y8Z2</accession>
<gene>
    <name evidence="2" type="ORF">CITCOLO1_LOCUS8313</name>
</gene>
<sequence length="111" mass="12791">MKPAVIFLGIMLSLLLLVNFCYAAEESVDEFQSGKDAAGVTAKNGEEEQEEKFKFLHHHKPYFKKPFLKPIPYKHPFLKKPIPVHPFLKKPIPVHPFLKKPINPPVFHTHP</sequence>
<evidence type="ECO:0000313" key="2">
    <source>
        <dbReference type="EMBL" id="CAK9316452.1"/>
    </source>
</evidence>
<reference evidence="2 3" key="1">
    <citation type="submission" date="2024-03" db="EMBL/GenBank/DDBJ databases">
        <authorList>
            <person name="Gkanogiannis A."/>
            <person name="Becerra Lopez-Lavalle L."/>
        </authorList>
    </citation>
    <scope>NUCLEOTIDE SEQUENCE [LARGE SCALE GENOMIC DNA]</scope>
</reference>
<feature type="signal peptide" evidence="1">
    <location>
        <begin position="1"/>
        <end position="23"/>
    </location>
</feature>
<feature type="chain" id="PRO_5046578157" evidence="1">
    <location>
        <begin position="24"/>
        <end position="111"/>
    </location>
</feature>
<organism evidence="2 3">
    <name type="scientific">Citrullus colocynthis</name>
    <name type="common">colocynth</name>
    <dbReference type="NCBI Taxonomy" id="252529"/>
    <lineage>
        <taxon>Eukaryota</taxon>
        <taxon>Viridiplantae</taxon>
        <taxon>Streptophyta</taxon>
        <taxon>Embryophyta</taxon>
        <taxon>Tracheophyta</taxon>
        <taxon>Spermatophyta</taxon>
        <taxon>Magnoliopsida</taxon>
        <taxon>eudicotyledons</taxon>
        <taxon>Gunneridae</taxon>
        <taxon>Pentapetalae</taxon>
        <taxon>rosids</taxon>
        <taxon>fabids</taxon>
        <taxon>Cucurbitales</taxon>
        <taxon>Cucurbitaceae</taxon>
        <taxon>Benincaseae</taxon>
        <taxon>Citrullus</taxon>
    </lineage>
</organism>
<keyword evidence="1" id="KW-0732">Signal</keyword>